<feature type="compositionally biased region" description="Basic residues" evidence="1">
    <location>
        <begin position="61"/>
        <end position="75"/>
    </location>
</feature>
<gene>
    <name evidence="2" type="ORF">T310_8392</name>
</gene>
<dbReference type="Proteomes" id="UP000053958">
    <property type="component" value="Unassembled WGS sequence"/>
</dbReference>
<dbReference type="RefSeq" id="XP_013324277.1">
    <property type="nucleotide sequence ID" value="XM_013468823.1"/>
</dbReference>
<evidence type="ECO:0000256" key="1">
    <source>
        <dbReference type="SAM" id="MobiDB-lite"/>
    </source>
</evidence>
<dbReference type="EMBL" id="LASV01000586">
    <property type="protein sequence ID" value="KKA17665.1"/>
    <property type="molecule type" value="Genomic_DNA"/>
</dbReference>
<organism evidence="2 3">
    <name type="scientific">Rasamsonia emersonii (strain ATCC 16479 / CBS 393.64 / IMI 116815)</name>
    <dbReference type="NCBI Taxonomy" id="1408163"/>
    <lineage>
        <taxon>Eukaryota</taxon>
        <taxon>Fungi</taxon>
        <taxon>Dikarya</taxon>
        <taxon>Ascomycota</taxon>
        <taxon>Pezizomycotina</taxon>
        <taxon>Eurotiomycetes</taxon>
        <taxon>Eurotiomycetidae</taxon>
        <taxon>Eurotiales</taxon>
        <taxon>Trichocomaceae</taxon>
        <taxon>Rasamsonia</taxon>
    </lineage>
</organism>
<dbReference type="GeneID" id="25320652"/>
<sequence>MIIFIFSSSRTSTSRPALLFVRSSDSRCSCCRLLILIGLLARLQPKLRVDVGAQVDMPHPKAGHHSQQRKRHGHEPHHPQCKPVDLDHLVVDRRRQIGGDGAGGRSVGVAVHQARAYPGFRDDGRVGVELRIEDDRRCRHAPDEAERA</sequence>
<keyword evidence="3" id="KW-1185">Reference proteome</keyword>
<dbReference type="AlphaFoldDB" id="A0A0F4YHU2"/>
<reference evidence="2 3" key="1">
    <citation type="submission" date="2015-04" db="EMBL/GenBank/DDBJ databases">
        <authorList>
            <person name="Heijne W.H."/>
            <person name="Fedorova N.D."/>
            <person name="Nierman W.C."/>
            <person name="Vollebregt A.W."/>
            <person name="Zhao Z."/>
            <person name="Wu L."/>
            <person name="Kumar M."/>
            <person name="Stam H."/>
            <person name="van den Berg M.A."/>
            <person name="Pel H.J."/>
        </authorList>
    </citation>
    <scope>NUCLEOTIDE SEQUENCE [LARGE SCALE GENOMIC DNA]</scope>
    <source>
        <strain evidence="2 3">CBS 393.64</strain>
    </source>
</reference>
<accession>A0A0F4YHU2</accession>
<feature type="region of interest" description="Disordered" evidence="1">
    <location>
        <begin position="56"/>
        <end position="83"/>
    </location>
</feature>
<protein>
    <submittedName>
        <fullName evidence="2">Uncharacterized protein</fullName>
    </submittedName>
</protein>
<comment type="caution">
    <text evidence="2">The sequence shown here is derived from an EMBL/GenBank/DDBJ whole genome shotgun (WGS) entry which is preliminary data.</text>
</comment>
<name>A0A0F4YHU2_RASE3</name>
<evidence type="ECO:0000313" key="3">
    <source>
        <dbReference type="Proteomes" id="UP000053958"/>
    </source>
</evidence>
<evidence type="ECO:0000313" key="2">
    <source>
        <dbReference type="EMBL" id="KKA17665.1"/>
    </source>
</evidence>
<proteinExistence type="predicted"/>